<dbReference type="OrthoDB" id="5855340at2759"/>
<dbReference type="EMBL" id="UYRR01033617">
    <property type="protein sequence ID" value="VDK59188.1"/>
    <property type="molecule type" value="Genomic_DNA"/>
</dbReference>
<reference evidence="5 6" key="2">
    <citation type="submission" date="2018-11" db="EMBL/GenBank/DDBJ databases">
        <authorList>
            <consortium name="Pathogen Informatics"/>
        </authorList>
    </citation>
    <scope>NUCLEOTIDE SEQUENCE [LARGE SCALE GENOMIC DNA]</scope>
</reference>
<keyword evidence="6" id="KW-1185">Reference proteome</keyword>
<name>A0A0M3K9D1_ANISI</name>
<feature type="chain" id="PRO_5043121383" evidence="3">
    <location>
        <begin position="18"/>
        <end position="160"/>
    </location>
</feature>
<feature type="signal peptide" evidence="3">
    <location>
        <begin position="1"/>
        <end position="17"/>
    </location>
</feature>
<dbReference type="AlphaFoldDB" id="A0A0M3K9D1"/>
<evidence type="ECO:0000259" key="4">
    <source>
        <dbReference type="PROSITE" id="PS51670"/>
    </source>
</evidence>
<keyword evidence="3" id="KW-0732">Signal</keyword>
<gene>
    <name evidence="5" type="ORF">ASIM_LOCUS16979</name>
</gene>
<dbReference type="Proteomes" id="UP000267096">
    <property type="component" value="Unassembled WGS sequence"/>
</dbReference>
<proteinExistence type="predicted"/>
<evidence type="ECO:0000313" key="7">
    <source>
        <dbReference type="WBParaSite" id="ASIM_0001757301-mRNA-1"/>
    </source>
</evidence>
<evidence type="ECO:0000256" key="2">
    <source>
        <dbReference type="SAM" id="MobiDB-lite"/>
    </source>
</evidence>
<dbReference type="WBParaSite" id="ASIM_0001757301-mRNA-1">
    <property type="protein sequence ID" value="ASIM_0001757301-mRNA-1"/>
    <property type="gene ID" value="ASIM_0001757301"/>
</dbReference>
<feature type="compositionally biased region" description="Acidic residues" evidence="2">
    <location>
        <begin position="87"/>
        <end position="118"/>
    </location>
</feature>
<feature type="compositionally biased region" description="Gly residues" evidence="2">
    <location>
        <begin position="75"/>
        <end position="86"/>
    </location>
</feature>
<evidence type="ECO:0000313" key="6">
    <source>
        <dbReference type="Proteomes" id="UP000267096"/>
    </source>
</evidence>
<feature type="region of interest" description="Disordered" evidence="2">
    <location>
        <begin position="71"/>
        <end position="119"/>
    </location>
</feature>
<accession>A0A0M3K9D1</accession>
<dbReference type="SMART" id="SM00254">
    <property type="entry name" value="ShKT"/>
    <property type="match status" value="1"/>
</dbReference>
<reference evidence="7" key="1">
    <citation type="submission" date="2017-02" db="UniProtKB">
        <authorList>
            <consortium name="WormBaseParasite"/>
        </authorList>
    </citation>
    <scope>IDENTIFICATION</scope>
</reference>
<sequence>MHLSAFVMIFVVRSVLGYYPPQRYNDVCEDDGKTDCASKISLCTDELFGEMMRAHCKKTCGLCGNEEDEEYYEQVGGGGGSNAGEGDGTEDYTEESQTGEETTDPSDEDEYPTDEETEHELPVPVIRPMACADTSADCKGPFYETALLTCFPLFHFMVTI</sequence>
<dbReference type="PROSITE" id="PS51670">
    <property type="entry name" value="SHKT"/>
    <property type="match status" value="1"/>
</dbReference>
<evidence type="ECO:0000256" key="1">
    <source>
        <dbReference type="PROSITE-ProRule" id="PRU01005"/>
    </source>
</evidence>
<evidence type="ECO:0000313" key="5">
    <source>
        <dbReference type="EMBL" id="VDK59188.1"/>
    </source>
</evidence>
<comment type="caution">
    <text evidence="1">Lacks conserved residue(s) required for the propagation of feature annotation.</text>
</comment>
<protein>
    <submittedName>
        <fullName evidence="7">ShKT domain-containing protein</fullName>
    </submittedName>
</protein>
<organism evidence="7">
    <name type="scientific">Anisakis simplex</name>
    <name type="common">Herring worm</name>
    <dbReference type="NCBI Taxonomy" id="6269"/>
    <lineage>
        <taxon>Eukaryota</taxon>
        <taxon>Metazoa</taxon>
        <taxon>Ecdysozoa</taxon>
        <taxon>Nematoda</taxon>
        <taxon>Chromadorea</taxon>
        <taxon>Rhabditida</taxon>
        <taxon>Spirurina</taxon>
        <taxon>Ascaridomorpha</taxon>
        <taxon>Ascaridoidea</taxon>
        <taxon>Anisakidae</taxon>
        <taxon>Anisakis</taxon>
        <taxon>Anisakis simplex complex</taxon>
    </lineage>
</organism>
<evidence type="ECO:0000256" key="3">
    <source>
        <dbReference type="SAM" id="SignalP"/>
    </source>
</evidence>
<dbReference type="Pfam" id="PF01549">
    <property type="entry name" value="ShK"/>
    <property type="match status" value="1"/>
</dbReference>
<feature type="domain" description="ShKT" evidence="4">
    <location>
        <begin position="28"/>
        <end position="63"/>
    </location>
</feature>
<dbReference type="InterPro" id="IPR003582">
    <property type="entry name" value="ShKT_dom"/>
</dbReference>
<dbReference type="Gene3D" id="1.10.10.1870">
    <property type="entry name" value="ShTK domain-like"/>
    <property type="match status" value="1"/>
</dbReference>